<dbReference type="SMART" id="SM00028">
    <property type="entry name" value="TPR"/>
    <property type="match status" value="4"/>
</dbReference>
<keyword evidence="11" id="KW-1133">Transmembrane helix</keyword>
<evidence type="ECO:0000256" key="10">
    <source>
        <dbReference type="SAM" id="Coils"/>
    </source>
</evidence>
<dbReference type="GO" id="GO:0046983">
    <property type="term" value="F:protein dimerization activity"/>
    <property type="evidence" value="ECO:0007669"/>
    <property type="project" value="InterPro"/>
</dbReference>
<dbReference type="Gene3D" id="1.20.5.1930">
    <property type="match status" value="1"/>
</dbReference>
<dbReference type="AlphaFoldDB" id="A0A2G1VNI5"/>
<feature type="domain" description="Histidine kinase" evidence="12">
    <location>
        <begin position="409"/>
        <end position="602"/>
    </location>
</feature>
<dbReference type="InterPro" id="IPR019734">
    <property type="entry name" value="TPR_rpt"/>
</dbReference>
<dbReference type="Pfam" id="PF02518">
    <property type="entry name" value="HATPase_c"/>
    <property type="match status" value="1"/>
</dbReference>
<dbReference type="Gene3D" id="1.25.40.10">
    <property type="entry name" value="Tetratricopeptide repeat domain"/>
    <property type="match status" value="2"/>
</dbReference>
<dbReference type="GO" id="GO:0005524">
    <property type="term" value="F:ATP binding"/>
    <property type="evidence" value="ECO:0007669"/>
    <property type="project" value="UniProtKB-KW"/>
</dbReference>
<dbReference type="SUPFAM" id="SSF48452">
    <property type="entry name" value="TPR-like"/>
    <property type="match status" value="2"/>
</dbReference>
<evidence type="ECO:0000256" key="8">
    <source>
        <dbReference type="ARBA" id="ARBA00023012"/>
    </source>
</evidence>
<dbReference type="InterPro" id="IPR011990">
    <property type="entry name" value="TPR-like_helical_dom_sf"/>
</dbReference>
<dbReference type="PROSITE" id="PS50109">
    <property type="entry name" value="HIS_KIN"/>
    <property type="match status" value="1"/>
</dbReference>
<keyword evidence="10" id="KW-0175">Coiled coil</keyword>
<dbReference type="SMART" id="SM00387">
    <property type="entry name" value="HATPase_c"/>
    <property type="match status" value="1"/>
</dbReference>
<dbReference type="EC" id="2.7.13.3" evidence="2"/>
<dbReference type="Gene3D" id="3.30.565.10">
    <property type="entry name" value="Histidine kinase-like ATPase, C-terminal domain"/>
    <property type="match status" value="1"/>
</dbReference>
<evidence type="ECO:0000256" key="3">
    <source>
        <dbReference type="ARBA" id="ARBA00022553"/>
    </source>
</evidence>
<dbReference type="PROSITE" id="PS50005">
    <property type="entry name" value="TPR"/>
    <property type="match status" value="1"/>
</dbReference>
<evidence type="ECO:0000256" key="6">
    <source>
        <dbReference type="ARBA" id="ARBA00022777"/>
    </source>
</evidence>
<evidence type="ECO:0000256" key="9">
    <source>
        <dbReference type="PROSITE-ProRule" id="PRU00339"/>
    </source>
</evidence>
<dbReference type="Pfam" id="PF13424">
    <property type="entry name" value="TPR_12"/>
    <property type="match status" value="1"/>
</dbReference>
<protein>
    <recommendedName>
        <fullName evidence="2">histidine kinase</fullName>
        <ecNumber evidence="2">2.7.13.3</ecNumber>
    </recommendedName>
</protein>
<sequence>MQNASNQIFMKHYYVWTLFLFLNVGVLSAQNIQQIDSINAILVQNSSLKTDSLLVIYDGVYKAAEKLKYQKGMGEALKNTAIVYGYDGKLDKRLEYSLKAIRIFEENDLKPQAANLYGEMGYGMKRDNMERAQYYMNKGLKMAEEGNYKEVLDRTYNNYGVLKEMQGQLDSALYFYKKGLAIVEERNYTEGLPYSYSNLAGVYGQMGNYDLSREYFYKAKAIREQINDRKGIAENFTQIGEVYLAEGKPGEAVPFFKQSLPLAISEEYRFLTQYTYQQLSEAYKQLRQTDSALFYFERYSAYKDSINSLDVNKRMAELNVEYETEKKENEILKQRAELAEKDLEVRRKNLYIYGSLGLAIILGLLGYLIYSRQKLKNRQLQKESELQIALAKIETQNRLEEQRLRISRDLHDNIGSQLTFIIISLDNLNYLVKDTGQEVRERIAAISAFTSVTINELRDTVWAMNKEHISLADLESRIKGLIDKAKESDTETQFEMVLQDLTNQLTFSALEGINMYRIIQEAINNAIKYAKAGNLKIEMRLERSVFKVSIKDNGVGFDQTKHNAGNGLNNMRKRAADIEAELLVTSSLGEGSTIELVKPVTESHMQSSEF</sequence>
<keyword evidence="6" id="KW-0418">Kinase</keyword>
<dbReference type="GO" id="GO:0000155">
    <property type="term" value="F:phosphorelay sensor kinase activity"/>
    <property type="evidence" value="ECO:0007669"/>
    <property type="project" value="InterPro"/>
</dbReference>
<dbReference type="InterPro" id="IPR011712">
    <property type="entry name" value="Sig_transdc_His_kin_sub3_dim/P"/>
</dbReference>
<evidence type="ECO:0000256" key="4">
    <source>
        <dbReference type="ARBA" id="ARBA00022679"/>
    </source>
</evidence>
<dbReference type="PANTHER" id="PTHR24421">
    <property type="entry name" value="NITRATE/NITRITE SENSOR PROTEIN NARX-RELATED"/>
    <property type="match status" value="1"/>
</dbReference>
<accession>A0A2G1VNI5</accession>
<keyword evidence="4" id="KW-0808">Transferase</keyword>
<evidence type="ECO:0000256" key="7">
    <source>
        <dbReference type="ARBA" id="ARBA00022840"/>
    </source>
</evidence>
<evidence type="ECO:0000313" key="13">
    <source>
        <dbReference type="EMBL" id="PHQ28322.1"/>
    </source>
</evidence>
<dbReference type="PANTHER" id="PTHR24421:SF10">
    <property type="entry name" value="NITRATE_NITRITE SENSOR PROTEIN NARQ"/>
    <property type="match status" value="1"/>
</dbReference>
<keyword evidence="3" id="KW-0597">Phosphoprotein</keyword>
<dbReference type="InterPro" id="IPR050482">
    <property type="entry name" value="Sensor_HK_TwoCompSys"/>
</dbReference>
<keyword evidence="11" id="KW-0472">Membrane</keyword>
<dbReference type="InterPro" id="IPR036890">
    <property type="entry name" value="HATPase_C_sf"/>
</dbReference>
<keyword evidence="9" id="KW-0802">TPR repeat</keyword>
<dbReference type="InterPro" id="IPR003594">
    <property type="entry name" value="HATPase_dom"/>
</dbReference>
<organism evidence="13 14">
    <name type="scientific">Leeuwenhoekiella nanhaiensis</name>
    <dbReference type="NCBI Taxonomy" id="1655491"/>
    <lineage>
        <taxon>Bacteria</taxon>
        <taxon>Pseudomonadati</taxon>
        <taxon>Bacteroidota</taxon>
        <taxon>Flavobacteriia</taxon>
        <taxon>Flavobacteriales</taxon>
        <taxon>Flavobacteriaceae</taxon>
        <taxon>Leeuwenhoekiella</taxon>
    </lineage>
</organism>
<dbReference type="InterPro" id="IPR005467">
    <property type="entry name" value="His_kinase_dom"/>
</dbReference>
<evidence type="ECO:0000256" key="11">
    <source>
        <dbReference type="SAM" id="Phobius"/>
    </source>
</evidence>
<name>A0A2G1VNI5_9FLAO</name>
<keyword evidence="7" id="KW-0067">ATP-binding</keyword>
<evidence type="ECO:0000256" key="2">
    <source>
        <dbReference type="ARBA" id="ARBA00012438"/>
    </source>
</evidence>
<feature type="repeat" description="TPR" evidence="9">
    <location>
        <begin position="233"/>
        <end position="266"/>
    </location>
</feature>
<keyword evidence="5" id="KW-0547">Nucleotide-binding</keyword>
<dbReference type="GO" id="GO:0016020">
    <property type="term" value="C:membrane"/>
    <property type="evidence" value="ECO:0007669"/>
    <property type="project" value="InterPro"/>
</dbReference>
<evidence type="ECO:0000313" key="14">
    <source>
        <dbReference type="Proteomes" id="UP000229433"/>
    </source>
</evidence>
<dbReference type="SUPFAM" id="SSF55874">
    <property type="entry name" value="ATPase domain of HSP90 chaperone/DNA topoisomerase II/histidine kinase"/>
    <property type="match status" value="1"/>
</dbReference>
<dbReference type="Pfam" id="PF07730">
    <property type="entry name" value="HisKA_3"/>
    <property type="match status" value="1"/>
</dbReference>
<keyword evidence="11" id="KW-0812">Transmembrane</keyword>
<keyword evidence="14" id="KW-1185">Reference proteome</keyword>
<gene>
    <name evidence="13" type="ORF">CJ305_15355</name>
</gene>
<dbReference type="EMBL" id="NQXA01000015">
    <property type="protein sequence ID" value="PHQ28322.1"/>
    <property type="molecule type" value="Genomic_DNA"/>
</dbReference>
<reference evidence="13 14" key="1">
    <citation type="submission" date="2017-08" db="EMBL/GenBank/DDBJ databases">
        <title>The whole genome shortgun sequences of strain Leeuwenhoekiella nanhaiensis G18 from the South China Sea.</title>
        <authorList>
            <person name="Liu Q."/>
        </authorList>
    </citation>
    <scope>NUCLEOTIDE SEQUENCE [LARGE SCALE GENOMIC DNA]</scope>
    <source>
        <strain evidence="13 14">G18</strain>
    </source>
</reference>
<comment type="caution">
    <text evidence="13">The sequence shown here is derived from an EMBL/GenBank/DDBJ whole genome shotgun (WGS) entry which is preliminary data.</text>
</comment>
<comment type="catalytic activity">
    <reaction evidence="1">
        <text>ATP + protein L-histidine = ADP + protein N-phospho-L-histidine.</text>
        <dbReference type="EC" id="2.7.13.3"/>
    </reaction>
</comment>
<dbReference type="CDD" id="cd16917">
    <property type="entry name" value="HATPase_UhpB-NarQ-NarX-like"/>
    <property type="match status" value="1"/>
</dbReference>
<feature type="coiled-coil region" evidence="10">
    <location>
        <begin position="315"/>
        <end position="349"/>
    </location>
</feature>
<evidence type="ECO:0000256" key="5">
    <source>
        <dbReference type="ARBA" id="ARBA00022741"/>
    </source>
</evidence>
<dbReference type="Proteomes" id="UP000229433">
    <property type="component" value="Unassembled WGS sequence"/>
</dbReference>
<keyword evidence="8" id="KW-0902">Two-component regulatory system</keyword>
<feature type="transmembrane region" description="Helical" evidence="11">
    <location>
        <begin position="350"/>
        <end position="370"/>
    </location>
</feature>
<evidence type="ECO:0000259" key="12">
    <source>
        <dbReference type="PROSITE" id="PS50109"/>
    </source>
</evidence>
<proteinExistence type="predicted"/>
<evidence type="ECO:0000256" key="1">
    <source>
        <dbReference type="ARBA" id="ARBA00000085"/>
    </source>
</evidence>